<dbReference type="Proteomes" id="UP001229651">
    <property type="component" value="Unassembled WGS sequence"/>
</dbReference>
<comment type="caution">
    <text evidence="2">The sequence shown here is derived from an EMBL/GenBank/DDBJ whole genome shotgun (WGS) entry which is preliminary data.</text>
</comment>
<dbReference type="Gene3D" id="1.20.1300.10">
    <property type="entry name" value="Fumarate reductase/succinate dehydrogenase, transmembrane subunit"/>
    <property type="match status" value="1"/>
</dbReference>
<keyword evidence="1" id="KW-0472">Membrane</keyword>
<feature type="transmembrane region" description="Helical" evidence="1">
    <location>
        <begin position="119"/>
        <end position="140"/>
    </location>
</feature>
<sequence length="233" mass="24955">MALLERSPAPPRPRGLWSSTVGQKAIMAVTGLVLLLFVIAHMLGNLKFFVSAASFDHYAAWLRTILDSVLGHSGFLWVLRAGLVVCVVLHGVTAVRLARRARSARPVRYVRRGRVQGGYAARTMRWGGVILALFVVYHVLDLTTGDLNPNGVPGAVHDNVVADFRLWYVTLVYALAVVALGFHIRHGLWSALHSLGTSGAARRTAQGAALAVAVLVTAGYLSVPFTVVTGLAG</sequence>
<dbReference type="EMBL" id="JAUSUT010000001">
    <property type="protein sequence ID" value="MDQ0380224.1"/>
    <property type="molecule type" value="Genomic_DNA"/>
</dbReference>
<evidence type="ECO:0000313" key="3">
    <source>
        <dbReference type="Proteomes" id="UP001229651"/>
    </source>
</evidence>
<proteinExistence type="predicted"/>
<organism evidence="2 3">
    <name type="scientific">Amycolatopsis thermophila</name>
    <dbReference type="NCBI Taxonomy" id="206084"/>
    <lineage>
        <taxon>Bacteria</taxon>
        <taxon>Bacillati</taxon>
        <taxon>Actinomycetota</taxon>
        <taxon>Actinomycetes</taxon>
        <taxon>Pseudonocardiales</taxon>
        <taxon>Pseudonocardiaceae</taxon>
        <taxon>Amycolatopsis</taxon>
    </lineage>
</organism>
<feature type="transmembrane region" description="Helical" evidence="1">
    <location>
        <begin position="75"/>
        <end position="98"/>
    </location>
</feature>
<keyword evidence="3" id="KW-1185">Reference proteome</keyword>
<feature type="transmembrane region" description="Helical" evidence="1">
    <location>
        <begin position="166"/>
        <end position="184"/>
    </location>
</feature>
<keyword evidence="1" id="KW-1133">Transmembrane helix</keyword>
<feature type="transmembrane region" description="Helical" evidence="1">
    <location>
        <begin position="21"/>
        <end position="43"/>
    </location>
</feature>
<reference evidence="2 3" key="1">
    <citation type="submission" date="2023-07" db="EMBL/GenBank/DDBJ databases">
        <title>Sequencing the genomes of 1000 actinobacteria strains.</title>
        <authorList>
            <person name="Klenk H.-P."/>
        </authorList>
    </citation>
    <scope>NUCLEOTIDE SEQUENCE [LARGE SCALE GENOMIC DNA]</scope>
    <source>
        <strain evidence="2 3">DSM 45805</strain>
    </source>
</reference>
<dbReference type="RefSeq" id="WP_306994041.1">
    <property type="nucleotide sequence ID" value="NZ_JAUSUT010000001.1"/>
</dbReference>
<protein>
    <submittedName>
        <fullName evidence="2">Succinate dehydrogenase / fumarate reductase cytochrome b subunit</fullName>
    </submittedName>
</protein>
<dbReference type="InterPro" id="IPR011138">
    <property type="entry name" value="Cytochrome_b-558"/>
</dbReference>
<accession>A0ABU0EY19</accession>
<dbReference type="SUPFAM" id="SSF81343">
    <property type="entry name" value="Fumarate reductase respiratory complex transmembrane subunits"/>
    <property type="match status" value="1"/>
</dbReference>
<evidence type="ECO:0000313" key="2">
    <source>
        <dbReference type="EMBL" id="MDQ0380224.1"/>
    </source>
</evidence>
<gene>
    <name evidence="2" type="ORF">FB470_004218</name>
</gene>
<evidence type="ECO:0000256" key="1">
    <source>
        <dbReference type="SAM" id="Phobius"/>
    </source>
</evidence>
<dbReference type="CDD" id="cd03498">
    <property type="entry name" value="SQR_TypeB_2_TM"/>
    <property type="match status" value="1"/>
</dbReference>
<name>A0ABU0EY19_9PSEU</name>
<dbReference type="NCBIfam" id="TIGR02046">
    <property type="entry name" value="sdhC_b558_fam"/>
    <property type="match status" value="1"/>
</dbReference>
<dbReference type="InterPro" id="IPR034804">
    <property type="entry name" value="SQR/QFR_C/D"/>
</dbReference>
<feature type="transmembrane region" description="Helical" evidence="1">
    <location>
        <begin position="205"/>
        <end position="223"/>
    </location>
</feature>
<keyword evidence="1" id="KW-0812">Transmembrane</keyword>